<organism evidence="2 3">
    <name type="scientific">Paraburkholderia fynbosensis</name>
    <dbReference type="NCBI Taxonomy" id="1200993"/>
    <lineage>
        <taxon>Bacteria</taxon>
        <taxon>Pseudomonadati</taxon>
        <taxon>Pseudomonadota</taxon>
        <taxon>Betaproteobacteria</taxon>
        <taxon>Burkholderiales</taxon>
        <taxon>Burkholderiaceae</taxon>
        <taxon>Paraburkholderia</taxon>
    </lineage>
</organism>
<dbReference type="EMBL" id="CADIKI010000004">
    <property type="protein sequence ID" value="CAB3785358.1"/>
    <property type="molecule type" value="Genomic_DNA"/>
</dbReference>
<feature type="signal peptide" evidence="1">
    <location>
        <begin position="1"/>
        <end position="28"/>
    </location>
</feature>
<proteinExistence type="predicted"/>
<keyword evidence="3" id="KW-1185">Reference proteome</keyword>
<sequence>MGNAVDLFRSAAVLAALVFVTVSSPAHLADARESFVWPASLAPFGDGYPKAGDACRRLGESSATSAYLDHTATLVGCPGGADSASVRAMLREHRGRVVGQAEGVTLISVPMDGAMSRAASGHKNEHPETKGTALSATGKLPCARSAGQIAGMCRFVVTRHSDRTANVTVYWPPGGARTIFFGADGAVIGVSTTATDQSLAQKAVARKNGEVNLISVGDERYEITDSILSGK</sequence>
<evidence type="ECO:0000256" key="1">
    <source>
        <dbReference type="SAM" id="SignalP"/>
    </source>
</evidence>
<accession>A0A6J5FU00</accession>
<feature type="chain" id="PRO_5026903882" evidence="1">
    <location>
        <begin position="29"/>
        <end position="231"/>
    </location>
</feature>
<evidence type="ECO:0000313" key="3">
    <source>
        <dbReference type="Proteomes" id="UP000494252"/>
    </source>
</evidence>
<reference evidence="2 3" key="1">
    <citation type="submission" date="2020-04" db="EMBL/GenBank/DDBJ databases">
        <authorList>
            <person name="De Canck E."/>
        </authorList>
    </citation>
    <scope>NUCLEOTIDE SEQUENCE [LARGE SCALE GENOMIC DNA]</scope>
    <source>
        <strain evidence="2 3">LMG 27177</strain>
    </source>
</reference>
<evidence type="ECO:0000313" key="2">
    <source>
        <dbReference type="EMBL" id="CAB3785358.1"/>
    </source>
</evidence>
<dbReference type="AlphaFoldDB" id="A0A6J5FU00"/>
<dbReference type="RefSeq" id="WP_175159068.1">
    <property type="nucleotide sequence ID" value="NZ_CADIKI010000004.1"/>
</dbReference>
<keyword evidence="1" id="KW-0732">Signal</keyword>
<name>A0A6J5FU00_9BURK</name>
<protein>
    <submittedName>
        <fullName evidence="2">Uncharacterized protein</fullName>
    </submittedName>
</protein>
<gene>
    <name evidence="2" type="ORF">LMG27177_01824</name>
</gene>
<dbReference type="Proteomes" id="UP000494252">
    <property type="component" value="Unassembled WGS sequence"/>
</dbReference>